<proteinExistence type="predicted"/>
<evidence type="ECO:0008006" key="2">
    <source>
        <dbReference type="Google" id="ProtNLM"/>
    </source>
</evidence>
<evidence type="ECO:0000313" key="1">
    <source>
        <dbReference type="EMBL" id="JAP75852.1"/>
    </source>
</evidence>
<organism evidence="1">
    <name type="scientific">Rhipicephalus appendiculatus</name>
    <name type="common">Brown ear tick</name>
    <dbReference type="NCBI Taxonomy" id="34631"/>
    <lineage>
        <taxon>Eukaryota</taxon>
        <taxon>Metazoa</taxon>
        <taxon>Ecdysozoa</taxon>
        <taxon>Arthropoda</taxon>
        <taxon>Chelicerata</taxon>
        <taxon>Arachnida</taxon>
        <taxon>Acari</taxon>
        <taxon>Parasitiformes</taxon>
        <taxon>Ixodida</taxon>
        <taxon>Ixodoidea</taxon>
        <taxon>Ixodidae</taxon>
        <taxon>Rhipicephalinae</taxon>
        <taxon>Rhipicephalus</taxon>
        <taxon>Rhipicephalus</taxon>
    </lineage>
</organism>
<dbReference type="AlphaFoldDB" id="A0A131YBJ9"/>
<protein>
    <recommendedName>
        <fullName evidence="2">Galectin</fullName>
    </recommendedName>
</protein>
<reference evidence="1" key="1">
    <citation type="journal article" date="2016" name="Ticks Tick Borne Dis.">
        <title>De novo assembly and annotation of the salivary gland transcriptome of Rhipicephalus appendiculatus male and female ticks during blood feeding.</title>
        <authorList>
            <person name="de Castro M.H."/>
            <person name="de Klerk D."/>
            <person name="Pienaar R."/>
            <person name="Latif A.A."/>
            <person name="Rees D.J."/>
            <person name="Mans B.J."/>
        </authorList>
    </citation>
    <scope>NUCLEOTIDE SEQUENCE</scope>
    <source>
        <tissue evidence="1">Salivary glands</tissue>
    </source>
</reference>
<sequence length="320" mass="37521">MHEFYPKDYTDHESDVDDDFPVYLLSRHWKDELSLDKPENKAVKRAHRTLRPARRSSGLHVLNPDPKFNDTLETRVVDVNLFLEVRLMYRPGGSQIIFTKKDKKVLTLEFKDYNAKKDANRYEQPEPDLALVVKYLTSYDKPAEHEVDRKVFKPEETHTYAIHIRQRGSSIKLSVNDIDCATVRLNDQLKDAYFTTTEGVEVKAMHQPSRLARPYKAKIEPQLDIGDRIVLFGMFKEDKKSTPKKLLSLGKTVVPWPNEVKYDKQTRLVIQRFKTQLVVYNDTKPIYTSRQLDRDYLYGDFEVNRAFAVDGVWIERLKLP</sequence>
<name>A0A131YBJ9_RHIAP</name>
<accession>A0A131YBJ9</accession>
<dbReference type="EMBL" id="GEDV01012705">
    <property type="protein sequence ID" value="JAP75852.1"/>
    <property type="molecule type" value="Transcribed_RNA"/>
</dbReference>